<dbReference type="EMBL" id="JACJID010000001">
    <property type="protein sequence ID" value="MBA8923679.1"/>
    <property type="molecule type" value="Genomic_DNA"/>
</dbReference>
<dbReference type="InterPro" id="IPR027417">
    <property type="entry name" value="P-loop_NTPase"/>
</dbReference>
<organism evidence="1 2">
    <name type="scientific">Kutzneria viridogrisea</name>
    <dbReference type="NCBI Taxonomy" id="47990"/>
    <lineage>
        <taxon>Bacteria</taxon>
        <taxon>Bacillati</taxon>
        <taxon>Actinomycetota</taxon>
        <taxon>Actinomycetes</taxon>
        <taxon>Pseudonocardiales</taxon>
        <taxon>Pseudonocardiaceae</taxon>
        <taxon>Kutzneria</taxon>
    </lineage>
</organism>
<proteinExistence type="predicted"/>
<dbReference type="SUPFAM" id="SSF52540">
    <property type="entry name" value="P-loop containing nucleoside triphosphate hydrolases"/>
    <property type="match status" value="1"/>
</dbReference>
<reference evidence="1 2" key="1">
    <citation type="submission" date="2020-08" db="EMBL/GenBank/DDBJ databases">
        <title>Genomic Encyclopedia of Archaeal and Bacterial Type Strains, Phase II (KMG-II): from individual species to whole genera.</title>
        <authorList>
            <person name="Goeker M."/>
        </authorList>
    </citation>
    <scope>NUCLEOTIDE SEQUENCE [LARGE SCALE GENOMIC DNA]</scope>
    <source>
        <strain evidence="1 2">DSM 43850</strain>
    </source>
</reference>
<evidence type="ECO:0008006" key="3">
    <source>
        <dbReference type="Google" id="ProtNLM"/>
    </source>
</evidence>
<evidence type="ECO:0000313" key="1">
    <source>
        <dbReference type="EMBL" id="MBA8923679.1"/>
    </source>
</evidence>
<keyword evidence="2" id="KW-1185">Reference proteome</keyword>
<dbReference type="Pfam" id="PF05621">
    <property type="entry name" value="TniB"/>
    <property type="match status" value="1"/>
</dbReference>
<sequence>MPSYRDYLRLPEDERARLDEDREDYHSALVIVRTEQMKRIHHQIHRRKRTNARQAPGARRGIVLDGPATIGKSTLVEVFAADFERHLRHRRPERFPRRGSTRPYTVDGYLVDYTPVVYLNIPSQATPKDLSMLLADYLCHPQPHQATKNEITTTVLDGMRLCGVELVVIDDVRFLDLSAR</sequence>
<accession>A0ABR6BAP4</accession>
<dbReference type="Proteomes" id="UP000517916">
    <property type="component" value="Unassembled WGS sequence"/>
</dbReference>
<dbReference type="RefSeq" id="WP_318295914.1">
    <property type="nucleotide sequence ID" value="NZ_BAAABQ010000062.1"/>
</dbReference>
<dbReference type="Gene3D" id="3.40.50.300">
    <property type="entry name" value="P-loop containing nucleotide triphosphate hydrolases"/>
    <property type="match status" value="1"/>
</dbReference>
<gene>
    <name evidence="1" type="ORF">BC739_000876</name>
</gene>
<dbReference type="InterPro" id="IPR008868">
    <property type="entry name" value="TniB"/>
</dbReference>
<protein>
    <recommendedName>
        <fullName evidence="3">AAA domain-containing protein</fullName>
    </recommendedName>
</protein>
<evidence type="ECO:0000313" key="2">
    <source>
        <dbReference type="Proteomes" id="UP000517916"/>
    </source>
</evidence>
<name>A0ABR6BAP4_9PSEU</name>
<comment type="caution">
    <text evidence="1">The sequence shown here is derived from an EMBL/GenBank/DDBJ whole genome shotgun (WGS) entry which is preliminary data.</text>
</comment>